<dbReference type="RefSeq" id="WP_114792450.1">
    <property type="nucleotide sequence ID" value="NZ_CP139960.1"/>
</dbReference>
<name>A0ABZ0W7C3_9BACT</name>
<evidence type="ECO:0000256" key="1">
    <source>
        <dbReference type="SAM" id="MobiDB-lite"/>
    </source>
</evidence>
<reference evidence="2 3" key="1">
    <citation type="submission" date="2023-12" db="EMBL/GenBank/DDBJ databases">
        <title>Genome sequencing and assembly of bacterial species from a model synthetic community.</title>
        <authorList>
            <person name="Hogle S.L."/>
        </authorList>
    </citation>
    <scope>NUCLEOTIDE SEQUENCE [LARGE SCALE GENOMIC DNA]</scope>
    <source>
        <strain evidence="2 3">HAMBI_3031</strain>
    </source>
</reference>
<proteinExistence type="predicted"/>
<organism evidence="2 3">
    <name type="scientific">Niabella yanshanensis</name>
    <dbReference type="NCBI Taxonomy" id="577386"/>
    <lineage>
        <taxon>Bacteria</taxon>
        <taxon>Pseudomonadati</taxon>
        <taxon>Bacteroidota</taxon>
        <taxon>Chitinophagia</taxon>
        <taxon>Chitinophagales</taxon>
        <taxon>Chitinophagaceae</taxon>
        <taxon>Niabella</taxon>
    </lineage>
</organism>
<feature type="region of interest" description="Disordered" evidence="1">
    <location>
        <begin position="1"/>
        <end position="73"/>
    </location>
</feature>
<keyword evidence="3" id="KW-1185">Reference proteome</keyword>
<gene>
    <name evidence="2" type="ORF">U0035_17295</name>
</gene>
<dbReference type="EMBL" id="CP139960">
    <property type="protein sequence ID" value="WQD37427.1"/>
    <property type="molecule type" value="Genomic_DNA"/>
</dbReference>
<evidence type="ECO:0008006" key="4">
    <source>
        <dbReference type="Google" id="ProtNLM"/>
    </source>
</evidence>
<evidence type="ECO:0000313" key="2">
    <source>
        <dbReference type="EMBL" id="WQD37427.1"/>
    </source>
</evidence>
<protein>
    <recommendedName>
        <fullName evidence="4">TCEAL4</fullName>
    </recommendedName>
</protein>
<accession>A0ABZ0W7C3</accession>
<sequence length="73" mass="8286">MENKNLKDEELKKSKKNNEHEDAAVKPDPETLGKTDPQEDMEGPVSSLMQKGSKVMESNENKEDASKRHDDNM</sequence>
<evidence type="ECO:0000313" key="3">
    <source>
        <dbReference type="Proteomes" id="UP001325680"/>
    </source>
</evidence>
<feature type="compositionally biased region" description="Basic and acidic residues" evidence="1">
    <location>
        <begin position="1"/>
        <end position="37"/>
    </location>
</feature>
<dbReference type="Proteomes" id="UP001325680">
    <property type="component" value="Chromosome"/>
</dbReference>
<feature type="compositionally biased region" description="Basic and acidic residues" evidence="1">
    <location>
        <begin position="57"/>
        <end position="73"/>
    </location>
</feature>